<dbReference type="Proteomes" id="UP001140096">
    <property type="component" value="Unassembled WGS sequence"/>
</dbReference>
<evidence type="ECO:0000313" key="2">
    <source>
        <dbReference type="Proteomes" id="UP001140096"/>
    </source>
</evidence>
<evidence type="ECO:0000313" key="1">
    <source>
        <dbReference type="EMBL" id="KAJ2795264.1"/>
    </source>
</evidence>
<keyword evidence="2" id="KW-1185">Reference proteome</keyword>
<dbReference type="EMBL" id="JANBUP010003947">
    <property type="protein sequence ID" value="KAJ2795264.1"/>
    <property type="molecule type" value="Genomic_DNA"/>
</dbReference>
<comment type="caution">
    <text evidence="1">The sequence shown here is derived from an EMBL/GenBank/DDBJ whole genome shotgun (WGS) entry which is preliminary data.</text>
</comment>
<sequence length="102" mass="11103">MRPPQANHPPSPEDKLCGLAAMGDAKPPECSETSSQKPASRHPPVALSYYNSRLAPIQKKEVLPTSYHGVYQGVPLVDEIIPVAWKPWETNNATGDDGNRAE</sequence>
<proteinExistence type="predicted"/>
<reference evidence="1" key="1">
    <citation type="submission" date="2022-07" db="EMBL/GenBank/DDBJ databases">
        <title>Phylogenomic reconstructions and comparative analyses of Kickxellomycotina fungi.</title>
        <authorList>
            <person name="Reynolds N.K."/>
            <person name="Stajich J.E."/>
            <person name="Barry K."/>
            <person name="Grigoriev I.V."/>
            <person name="Crous P."/>
            <person name="Smith M.E."/>
        </authorList>
    </citation>
    <scope>NUCLEOTIDE SEQUENCE</scope>
    <source>
        <strain evidence="1">CBS 102833</strain>
    </source>
</reference>
<name>A0ACC1KTR3_9FUNG</name>
<protein>
    <submittedName>
        <fullName evidence="1">Uncharacterized protein</fullName>
    </submittedName>
</protein>
<accession>A0ACC1KTR3</accession>
<feature type="non-terminal residue" evidence="1">
    <location>
        <position position="102"/>
    </location>
</feature>
<organism evidence="1 2">
    <name type="scientific">Coemansia furcata</name>
    <dbReference type="NCBI Taxonomy" id="417177"/>
    <lineage>
        <taxon>Eukaryota</taxon>
        <taxon>Fungi</taxon>
        <taxon>Fungi incertae sedis</taxon>
        <taxon>Zoopagomycota</taxon>
        <taxon>Kickxellomycotina</taxon>
        <taxon>Kickxellomycetes</taxon>
        <taxon>Kickxellales</taxon>
        <taxon>Kickxellaceae</taxon>
        <taxon>Coemansia</taxon>
    </lineage>
</organism>
<gene>
    <name evidence="1" type="ORF">H4S07_006532</name>
</gene>